<dbReference type="FunFam" id="1.10.8.10:FF:000056">
    <property type="entry name" value="Defective in cullin neddylation protein"/>
    <property type="match status" value="1"/>
</dbReference>
<organism evidence="1">
    <name type="scientific">Populus tomentosa</name>
    <name type="common">Chinese white poplar</name>
    <dbReference type="NCBI Taxonomy" id="118781"/>
    <lineage>
        <taxon>Eukaryota</taxon>
        <taxon>Viridiplantae</taxon>
        <taxon>Streptophyta</taxon>
        <taxon>Embryophyta</taxon>
        <taxon>Tracheophyta</taxon>
        <taxon>Spermatophyta</taxon>
        <taxon>Magnoliopsida</taxon>
        <taxon>eudicotyledons</taxon>
        <taxon>Gunneridae</taxon>
        <taxon>Pentapetalae</taxon>
        <taxon>rosids</taxon>
        <taxon>fabids</taxon>
        <taxon>Malpighiales</taxon>
        <taxon>Salicaceae</taxon>
        <taxon>Saliceae</taxon>
        <taxon>Populus</taxon>
    </lineage>
</organism>
<dbReference type="EMBL" id="KU573296">
    <property type="protein sequence ID" value="APR63761.1"/>
    <property type="molecule type" value="mRNA"/>
</dbReference>
<dbReference type="Pfam" id="PF14555">
    <property type="entry name" value="UBA_4"/>
    <property type="match status" value="1"/>
</dbReference>
<dbReference type="Gene3D" id="1.10.8.10">
    <property type="entry name" value="DNA helicase RuvA subunit, C-terminal domain"/>
    <property type="match status" value="1"/>
</dbReference>
<evidence type="ECO:0000313" key="1">
    <source>
        <dbReference type="EMBL" id="APR63761.1"/>
    </source>
</evidence>
<protein>
    <submittedName>
        <fullName evidence="1">Uncharacterized protein</fullName>
    </submittedName>
</protein>
<dbReference type="InterPro" id="IPR009060">
    <property type="entry name" value="UBA-like_sf"/>
</dbReference>
<name>A0A1L6K4L6_POPTO</name>
<proteinExistence type="evidence at transcript level"/>
<dbReference type="CDD" id="cd14350">
    <property type="entry name" value="UBA_DCNL"/>
    <property type="match status" value="1"/>
</dbReference>
<reference evidence="1" key="1">
    <citation type="submission" date="2016-01" db="EMBL/GenBank/DDBJ databases">
        <title>Dissection of insertion-deletion (InDel) variations within complex gene networks underlying wood formation in Populus.</title>
        <authorList>
            <person name="Zhang D."/>
            <person name="Gong C."/>
            <person name="Du Q."/>
            <person name="Xie J."/>
            <person name="Yang X."/>
            <person name="Quan M."/>
            <person name="Li B."/>
        </authorList>
    </citation>
    <scope>NUCLEOTIDE SEQUENCE</scope>
</reference>
<sequence>MENVDFIIRADRRAWKSETFSNYLARLSIRYIKIHKLNRGNREKVQQFMSITGTSEKVAVQALKASDWHLEGAFDAFYSQPQSRTYTDSRHLEELYNRYKGEQYLSNYFSF</sequence>
<dbReference type="SUPFAM" id="SSF46934">
    <property type="entry name" value="UBA-like"/>
    <property type="match status" value="1"/>
</dbReference>
<accession>A0A1L6K4L6</accession>
<dbReference type="AlphaFoldDB" id="A0A1L6K4L6"/>